<dbReference type="Pfam" id="PF00005">
    <property type="entry name" value="ABC_tran"/>
    <property type="match status" value="1"/>
</dbReference>
<protein>
    <submittedName>
        <fullName evidence="5">ABC transporter ATP-binding protein</fullName>
    </submittedName>
</protein>
<organism evidence="5 6">
    <name type="scientific">Flavobacterium psychrophilum</name>
    <dbReference type="NCBI Taxonomy" id="96345"/>
    <lineage>
        <taxon>Bacteria</taxon>
        <taxon>Pseudomonadati</taxon>
        <taxon>Bacteroidota</taxon>
        <taxon>Flavobacteriia</taxon>
        <taxon>Flavobacteriales</taxon>
        <taxon>Flavobacteriaceae</taxon>
        <taxon>Flavobacterium</taxon>
    </lineage>
</organism>
<dbReference type="RefSeq" id="WP_011963771.1">
    <property type="nucleotide sequence ID" value="NZ_BCNG01000007.1"/>
</dbReference>
<dbReference type="GeneID" id="66552154"/>
<keyword evidence="4 5" id="KW-0067">ATP-binding</keyword>
<dbReference type="PROSITE" id="PS50893">
    <property type="entry name" value="ABC_TRANSPORTER_2"/>
    <property type="match status" value="1"/>
</dbReference>
<dbReference type="AlphaFoldDB" id="A0A075RUY0"/>
<evidence type="ECO:0000256" key="3">
    <source>
        <dbReference type="ARBA" id="ARBA00022741"/>
    </source>
</evidence>
<dbReference type="InterPro" id="IPR027417">
    <property type="entry name" value="P-loop_NTPase"/>
</dbReference>
<dbReference type="EMBL" id="CP059075">
    <property type="protein sequence ID" value="QRE02785.1"/>
    <property type="molecule type" value="Genomic_DNA"/>
</dbReference>
<sequence length="307" mass="34467">METILTITNLNKIYNKHVHAVKNLSIKIYKGNVYGILGPNGSGKSTTLGIVLNVVNKTSGSYSWFDGKTQTHEALKKVGAIIERPNFYPYMTAKENLELVCKIKNINYAKVQEKLELVGLVDRKDSKFSTFSLGMKQRLAIASALLNDPEILILDEPTNGLDPQGIHQIRDIIKHIASQGTTILLASHLLDEVEKVCTHVLVLRKGEMLYSGTVNGMTNNEGFFELKSENHQTLKLVLANHQAVDKIVEEEGKVLVYLKGNLEPADLNKYLFDNNISLEHLVKRKVSLEEQFLELTANHSDNNFKNR</sequence>
<dbReference type="Proteomes" id="UP000596329">
    <property type="component" value="Chromosome"/>
</dbReference>
<gene>
    <name evidence="5" type="ORF">H0H26_07600</name>
</gene>
<dbReference type="KEGG" id="fpv:IA03_08020"/>
<dbReference type="KEGG" id="fpc:FPSM_01149"/>
<comment type="similarity">
    <text evidence="1">Belongs to the ABC transporter superfamily.</text>
</comment>
<evidence type="ECO:0000256" key="2">
    <source>
        <dbReference type="ARBA" id="ARBA00022448"/>
    </source>
</evidence>
<accession>A0A075RUY0</accession>
<dbReference type="SMART" id="SM00382">
    <property type="entry name" value="AAA"/>
    <property type="match status" value="1"/>
</dbReference>
<dbReference type="InterPro" id="IPR003593">
    <property type="entry name" value="AAA+_ATPase"/>
</dbReference>
<dbReference type="SUPFAM" id="SSF52540">
    <property type="entry name" value="P-loop containing nucleoside triphosphate hydrolases"/>
    <property type="match status" value="1"/>
</dbReference>
<dbReference type="PANTHER" id="PTHR43335:SF2">
    <property type="entry name" value="ABC TRANSPORTER, ATP-BINDING PROTEIN"/>
    <property type="match status" value="1"/>
</dbReference>
<proteinExistence type="inferred from homology"/>
<evidence type="ECO:0000313" key="6">
    <source>
        <dbReference type="Proteomes" id="UP000596329"/>
    </source>
</evidence>
<reference evidence="5 6" key="1">
    <citation type="submission" date="2020-07" db="EMBL/GenBank/DDBJ databases">
        <title>Genomic characterization of Flavobacterium psychrophilum strains.</title>
        <authorList>
            <person name="Castillo D."/>
            <person name="Jorgensen J."/>
            <person name="Middelboe M."/>
        </authorList>
    </citation>
    <scope>NUCLEOTIDE SEQUENCE [LARGE SCALE GENOMIC DNA]</scope>
    <source>
        <strain evidence="5 6">FPS-R7</strain>
    </source>
</reference>
<name>A0A075RUY0_FLAPS</name>
<dbReference type="OMA" id="GETVFFY"/>
<dbReference type="KEGG" id="fpw:IA04_07955"/>
<evidence type="ECO:0000256" key="4">
    <source>
        <dbReference type="ARBA" id="ARBA00022840"/>
    </source>
</evidence>
<dbReference type="KEGG" id="fpq:IB65_08240"/>
<dbReference type="InterPro" id="IPR017871">
    <property type="entry name" value="ABC_transporter-like_CS"/>
</dbReference>
<dbReference type="KEGG" id="fpk:IA06_07960"/>
<dbReference type="InterPro" id="IPR003439">
    <property type="entry name" value="ABC_transporter-like_ATP-bd"/>
</dbReference>
<keyword evidence="2" id="KW-0813">Transport</keyword>
<evidence type="ECO:0000256" key="1">
    <source>
        <dbReference type="ARBA" id="ARBA00005417"/>
    </source>
</evidence>
<dbReference type="PANTHER" id="PTHR43335">
    <property type="entry name" value="ABC TRANSPORTER, ATP-BINDING PROTEIN"/>
    <property type="match status" value="1"/>
</dbReference>
<dbReference type="GO" id="GO:0016887">
    <property type="term" value="F:ATP hydrolysis activity"/>
    <property type="evidence" value="ECO:0007669"/>
    <property type="project" value="InterPro"/>
</dbReference>
<keyword evidence="3" id="KW-0547">Nucleotide-binding</keyword>
<evidence type="ECO:0000313" key="5">
    <source>
        <dbReference type="EMBL" id="QRE02785.1"/>
    </source>
</evidence>
<dbReference type="PROSITE" id="PS00211">
    <property type="entry name" value="ABC_TRANSPORTER_1"/>
    <property type="match status" value="1"/>
</dbReference>
<dbReference type="GO" id="GO:0005524">
    <property type="term" value="F:ATP binding"/>
    <property type="evidence" value="ECO:0007669"/>
    <property type="project" value="UniProtKB-KW"/>
</dbReference>
<dbReference type="Gene3D" id="3.40.50.300">
    <property type="entry name" value="P-loop containing nucleotide triphosphate hydrolases"/>
    <property type="match status" value="1"/>
</dbReference>